<protein>
    <submittedName>
        <fullName evidence="1">Uncharacterized protein</fullName>
    </submittedName>
</protein>
<organism evidence="1 2">
    <name type="scientific">Heterotrigona itama</name>
    <dbReference type="NCBI Taxonomy" id="395501"/>
    <lineage>
        <taxon>Eukaryota</taxon>
        <taxon>Metazoa</taxon>
        <taxon>Ecdysozoa</taxon>
        <taxon>Arthropoda</taxon>
        <taxon>Hexapoda</taxon>
        <taxon>Insecta</taxon>
        <taxon>Pterygota</taxon>
        <taxon>Neoptera</taxon>
        <taxon>Endopterygota</taxon>
        <taxon>Hymenoptera</taxon>
        <taxon>Apocrita</taxon>
        <taxon>Aculeata</taxon>
        <taxon>Apoidea</taxon>
        <taxon>Anthophila</taxon>
        <taxon>Apidae</taxon>
        <taxon>Heterotrigona</taxon>
    </lineage>
</organism>
<dbReference type="AlphaFoldDB" id="A0A6V7H0A3"/>
<accession>A0A6V7H0A3</accession>
<comment type="caution">
    <text evidence="1">The sequence shown here is derived from an EMBL/GenBank/DDBJ whole genome shotgun (WGS) entry which is preliminary data.</text>
</comment>
<dbReference type="OrthoDB" id="2228at2759"/>
<sequence>MEISLDREVSMLVAVSERRRNAGMLYLNAVVVNPGSSFTIALTAGSAAISFTSNTNAITQWSSNGQ</sequence>
<dbReference type="Proteomes" id="UP000752696">
    <property type="component" value="Unassembled WGS sequence"/>
</dbReference>
<dbReference type="EMBL" id="CAJDYZ010005165">
    <property type="protein sequence ID" value="CAD1472272.1"/>
    <property type="molecule type" value="Genomic_DNA"/>
</dbReference>
<evidence type="ECO:0000313" key="1">
    <source>
        <dbReference type="EMBL" id="CAD1472272.1"/>
    </source>
</evidence>
<evidence type="ECO:0000313" key="2">
    <source>
        <dbReference type="Proteomes" id="UP000752696"/>
    </source>
</evidence>
<proteinExistence type="predicted"/>
<reference evidence="1" key="1">
    <citation type="submission" date="2020-07" db="EMBL/GenBank/DDBJ databases">
        <authorList>
            <person name="Nazaruddin N."/>
        </authorList>
    </citation>
    <scope>NUCLEOTIDE SEQUENCE</scope>
</reference>
<name>A0A6V7H0A3_9HYME</name>
<keyword evidence="2" id="KW-1185">Reference proteome</keyword>
<gene>
    <name evidence="1" type="ORF">MHI_LOCUS284622</name>
</gene>